<dbReference type="SFLD" id="SFLDG01131">
    <property type="entry name" value="C1.5.2:_MDP_Like"/>
    <property type="match status" value="1"/>
</dbReference>
<dbReference type="PANTHER" id="PTHR17901:SF14">
    <property type="entry name" value="MAGNESIUM-DEPENDENT PHOSPHATASE 1"/>
    <property type="match status" value="1"/>
</dbReference>
<dbReference type="Gene3D" id="3.40.50.1000">
    <property type="entry name" value="HAD superfamily/HAD-like"/>
    <property type="match status" value="1"/>
</dbReference>
<dbReference type="NCBIfam" id="TIGR01685">
    <property type="entry name" value="MDP-1"/>
    <property type="match status" value="1"/>
</dbReference>
<dbReference type="EMBL" id="CAJVPI010001259">
    <property type="protein sequence ID" value="CAG8603580.1"/>
    <property type="molecule type" value="Genomic_DNA"/>
</dbReference>
<dbReference type="SFLD" id="SFLDG01129">
    <property type="entry name" value="C1.5:_HAD__Beta-PGM__Phosphata"/>
    <property type="match status" value="1"/>
</dbReference>
<dbReference type="SFLD" id="SFLDS00003">
    <property type="entry name" value="Haloacid_Dehalogenase"/>
    <property type="match status" value="1"/>
</dbReference>
<dbReference type="InterPro" id="IPR010033">
    <property type="entry name" value="HAD_SF_ppase_IIIC"/>
</dbReference>
<dbReference type="SUPFAM" id="SSF56784">
    <property type="entry name" value="HAD-like"/>
    <property type="match status" value="1"/>
</dbReference>
<comment type="caution">
    <text evidence="1">The sequence shown here is derived from an EMBL/GenBank/DDBJ whole genome shotgun (WGS) entry which is preliminary data.</text>
</comment>
<dbReference type="InterPro" id="IPR036412">
    <property type="entry name" value="HAD-like_sf"/>
</dbReference>
<accession>A0A9N9CKH7</accession>
<dbReference type="AlphaFoldDB" id="A0A9N9CKH7"/>
<dbReference type="NCBIfam" id="TIGR01681">
    <property type="entry name" value="HAD-SF-IIIC"/>
    <property type="match status" value="1"/>
</dbReference>
<protein>
    <submittedName>
        <fullName evidence="1">2794_t:CDS:1</fullName>
    </submittedName>
</protein>
<dbReference type="InterPro" id="IPR023214">
    <property type="entry name" value="HAD_sf"/>
</dbReference>
<gene>
    <name evidence="1" type="ORF">PBRASI_LOCUS7777</name>
</gene>
<dbReference type="Pfam" id="PF12689">
    <property type="entry name" value="Acid_PPase"/>
    <property type="match status" value="1"/>
</dbReference>
<organism evidence="1 2">
    <name type="scientific">Paraglomus brasilianum</name>
    <dbReference type="NCBI Taxonomy" id="144538"/>
    <lineage>
        <taxon>Eukaryota</taxon>
        <taxon>Fungi</taxon>
        <taxon>Fungi incertae sedis</taxon>
        <taxon>Mucoromycota</taxon>
        <taxon>Glomeromycotina</taxon>
        <taxon>Glomeromycetes</taxon>
        <taxon>Paraglomerales</taxon>
        <taxon>Paraglomeraceae</taxon>
        <taxon>Paraglomus</taxon>
    </lineage>
</organism>
<keyword evidence="2" id="KW-1185">Reference proteome</keyword>
<proteinExistence type="predicted"/>
<reference evidence="1" key="1">
    <citation type="submission" date="2021-06" db="EMBL/GenBank/DDBJ databases">
        <authorList>
            <person name="Kallberg Y."/>
            <person name="Tangrot J."/>
            <person name="Rosling A."/>
        </authorList>
    </citation>
    <scope>NUCLEOTIDE SEQUENCE</scope>
    <source>
        <strain evidence="1">BR232B</strain>
    </source>
</reference>
<evidence type="ECO:0000313" key="1">
    <source>
        <dbReference type="EMBL" id="CAG8603580.1"/>
    </source>
</evidence>
<dbReference type="OrthoDB" id="2865258at2759"/>
<dbReference type="InterPro" id="IPR010036">
    <property type="entry name" value="MDP_1_eu_arc"/>
</dbReference>
<dbReference type="Proteomes" id="UP000789739">
    <property type="component" value="Unassembled WGS sequence"/>
</dbReference>
<name>A0A9N9CKH7_9GLOM</name>
<dbReference type="GO" id="GO:0003993">
    <property type="term" value="F:acid phosphatase activity"/>
    <property type="evidence" value="ECO:0007669"/>
    <property type="project" value="TreeGrafter"/>
</dbReference>
<sequence>MELFEKLNAANKLPSLIVLDLDYTIWPLWIDTHVSGPPFTADPSRPYTVSDRRGNEIKLYEDIPAILNLVKNFPDIKMGLASRTSEPTWARDVVSIMPFPSNDASDESQKTTLSDFFDYSEIYPSSKVRHFKKMHKDSDIPYENMIFFDDEMRNNDVQHQLGVQFVNVPHGLTMLGFLRGIERYADNRTD</sequence>
<dbReference type="PANTHER" id="PTHR17901">
    <property type="entry name" value="MAGNESIUM-DEPENDENT PHOSPHATASE 1 MDP1"/>
    <property type="match status" value="1"/>
</dbReference>
<evidence type="ECO:0000313" key="2">
    <source>
        <dbReference type="Proteomes" id="UP000789739"/>
    </source>
</evidence>